<dbReference type="AlphaFoldDB" id="A0A1V9A0W8"/>
<protein>
    <recommendedName>
        <fullName evidence="5">DUF3558 domain-containing protein</fullName>
    </recommendedName>
</protein>
<feature type="chain" id="PRO_5012167109" description="DUF3558 domain-containing protein" evidence="2">
    <location>
        <begin position="26"/>
        <end position="205"/>
    </location>
</feature>
<evidence type="ECO:0000256" key="2">
    <source>
        <dbReference type="SAM" id="SignalP"/>
    </source>
</evidence>
<dbReference type="Pfam" id="PF12079">
    <property type="entry name" value="DUF3558"/>
    <property type="match status" value="1"/>
</dbReference>
<keyword evidence="2" id="KW-0732">Signal</keyword>
<evidence type="ECO:0000256" key="1">
    <source>
        <dbReference type="SAM" id="MobiDB-lite"/>
    </source>
</evidence>
<evidence type="ECO:0008006" key="5">
    <source>
        <dbReference type="Google" id="ProtNLM"/>
    </source>
</evidence>
<dbReference type="EMBL" id="MWIH01000006">
    <property type="protein sequence ID" value="OQO90663.1"/>
    <property type="molecule type" value="Genomic_DNA"/>
</dbReference>
<dbReference type="STRING" id="1962155.B1813_14015"/>
<dbReference type="InterPro" id="IPR024520">
    <property type="entry name" value="DUF3558"/>
</dbReference>
<gene>
    <name evidence="3" type="ORF">B1813_14015</name>
</gene>
<feature type="signal peptide" evidence="2">
    <location>
        <begin position="1"/>
        <end position="25"/>
    </location>
</feature>
<keyword evidence="4" id="KW-1185">Reference proteome</keyword>
<comment type="caution">
    <text evidence="3">The sequence shown here is derived from an EMBL/GenBank/DDBJ whole genome shotgun (WGS) entry which is preliminary data.</text>
</comment>
<proteinExistence type="predicted"/>
<feature type="region of interest" description="Disordered" evidence="1">
    <location>
        <begin position="27"/>
        <end position="67"/>
    </location>
</feature>
<dbReference type="PROSITE" id="PS51257">
    <property type="entry name" value="PROKAR_LIPOPROTEIN"/>
    <property type="match status" value="1"/>
</dbReference>
<name>A0A1V9A0W8_SACPI</name>
<organism evidence="3 4">
    <name type="scientific">Saccharomonospora piscinae</name>
    <dbReference type="NCBI Taxonomy" id="687388"/>
    <lineage>
        <taxon>Bacteria</taxon>
        <taxon>Bacillati</taxon>
        <taxon>Actinomycetota</taxon>
        <taxon>Actinomycetes</taxon>
        <taxon>Pseudonocardiales</taxon>
        <taxon>Pseudonocardiaceae</taxon>
        <taxon>Saccharomonospora</taxon>
    </lineage>
</organism>
<dbReference type="Proteomes" id="UP000192591">
    <property type="component" value="Unassembled WGS sequence"/>
</dbReference>
<accession>A0A1V9A0W8</accession>
<sequence>MTRRTGTARTGVALTAAVVAALLTACDDGGRTSPPLPPPSPSPSSGSPDAGGEAPSVPNPLDAASLTGDPCAALTEEQRSELGLAAGSVRESAETAGDACRWERTEDSLDLADLALVPENANGLSDIYGFEDRNDYFEPTEIGGYPAVYTGLIDNRDSGMCDLWVGVNDSEVLYILTNLASADTAEASCGLAADVAGAAISTLGG</sequence>
<evidence type="ECO:0000313" key="4">
    <source>
        <dbReference type="Proteomes" id="UP000192591"/>
    </source>
</evidence>
<evidence type="ECO:0000313" key="3">
    <source>
        <dbReference type="EMBL" id="OQO90663.1"/>
    </source>
</evidence>
<reference evidence="3 4" key="1">
    <citation type="submission" date="2017-02" db="EMBL/GenBank/DDBJ databases">
        <title>Draft genome of Saccharomonospora sp. 154.</title>
        <authorList>
            <person name="Alonso-Carmona G.S."/>
            <person name="De La Haba R."/>
            <person name="Vera-Gargallo B."/>
            <person name="Sandoval-Trujillo A.H."/>
            <person name="Ramirez-Duran N."/>
            <person name="Ventosa A."/>
        </authorList>
    </citation>
    <scope>NUCLEOTIDE SEQUENCE [LARGE SCALE GENOMIC DNA]</scope>
    <source>
        <strain evidence="3 4">LRS4.154</strain>
    </source>
</reference>
<dbReference type="RefSeq" id="WP_081192677.1">
    <property type="nucleotide sequence ID" value="NZ_MWIH01000006.1"/>
</dbReference>